<evidence type="ECO:0000313" key="1">
    <source>
        <dbReference type="EnsemblPlants" id="KQL31596"/>
    </source>
</evidence>
<dbReference type="EMBL" id="AGNK02000560">
    <property type="status" value="NOT_ANNOTATED_CDS"/>
    <property type="molecule type" value="Genomic_DNA"/>
</dbReference>
<dbReference type="HOGENOM" id="CLU_662921_0_0_1"/>
<reference evidence="2" key="1">
    <citation type="journal article" date="2012" name="Nat. Biotechnol.">
        <title>Reference genome sequence of the model plant Setaria.</title>
        <authorList>
            <person name="Bennetzen J.L."/>
            <person name="Schmutz J."/>
            <person name="Wang H."/>
            <person name="Percifield R."/>
            <person name="Hawkins J."/>
            <person name="Pontaroli A.C."/>
            <person name="Estep M."/>
            <person name="Feng L."/>
            <person name="Vaughn J.N."/>
            <person name="Grimwood J."/>
            <person name="Jenkins J."/>
            <person name="Barry K."/>
            <person name="Lindquist E."/>
            <person name="Hellsten U."/>
            <person name="Deshpande S."/>
            <person name="Wang X."/>
            <person name="Wu X."/>
            <person name="Mitros T."/>
            <person name="Triplett J."/>
            <person name="Yang X."/>
            <person name="Ye C.Y."/>
            <person name="Mauro-Herrera M."/>
            <person name="Wang L."/>
            <person name="Li P."/>
            <person name="Sharma M."/>
            <person name="Sharma R."/>
            <person name="Ronald P.C."/>
            <person name="Panaud O."/>
            <person name="Kellogg E.A."/>
            <person name="Brutnell T.P."/>
            <person name="Doust A.N."/>
            <person name="Tuskan G.A."/>
            <person name="Rokhsar D."/>
            <person name="Devos K.M."/>
        </authorList>
    </citation>
    <scope>NUCLEOTIDE SEQUENCE [LARGE SCALE GENOMIC DNA]</scope>
    <source>
        <strain evidence="2">cv. Yugu1</strain>
    </source>
</reference>
<dbReference type="AlphaFoldDB" id="K3YSV2"/>
<sequence length="415" mass="44952">MVLLLYKITTTICTSQFFQRNFEHYHVDYSRKSAPCCPQTERSISFACETRSLFRFLRSNLLFPFYVGSRCVTAFSSSTATSRDAAPAFAQDALPPMQSRRTLPLVGTSAASTAATRFSLSLVNDEEDTSPLSELNVILDAENEKKESFPENVLARIDCHLLGWQSGALRPSRLLPSPALRPRRDCKLCSLAAAISLRTCSGSRSVNRSRSRSSRTAREWPVECDRASCAVAGRRPDRGRMALRWDPICCSSSASCLRSSSSSSVTTSITTATGSGPSPCRATTVSLEMLLATGIDPKLGSSSLLVSLFGSRLQRQTGQVTWLASHSPMQSGWKAWLHLGNSLSRSSSSNSLRHTAHSSAPPFPIRSALASAYLMVGNASTTSASSPRGRRCLRDREMKASKLGTAARSSSDLAA</sequence>
<dbReference type="InParanoid" id="K3YSV2"/>
<evidence type="ECO:0000313" key="2">
    <source>
        <dbReference type="Proteomes" id="UP000004995"/>
    </source>
</evidence>
<name>K3YSV2_SETIT</name>
<dbReference type="EnsemblPlants" id="KQL31596">
    <property type="protein sequence ID" value="KQL31596"/>
    <property type="gene ID" value="SETIT_017347mg"/>
</dbReference>
<dbReference type="Gramene" id="KQL31596">
    <property type="protein sequence ID" value="KQL31596"/>
    <property type="gene ID" value="SETIT_017347mg"/>
</dbReference>
<keyword evidence="2" id="KW-1185">Reference proteome</keyword>
<reference evidence="1" key="2">
    <citation type="submission" date="2018-08" db="UniProtKB">
        <authorList>
            <consortium name="EnsemblPlants"/>
        </authorList>
    </citation>
    <scope>IDENTIFICATION</scope>
    <source>
        <strain evidence="1">Yugu1</strain>
    </source>
</reference>
<dbReference type="Proteomes" id="UP000004995">
    <property type="component" value="Unassembled WGS sequence"/>
</dbReference>
<dbReference type="OMA" id="LARIDCH"/>
<accession>K3YSV2</accession>
<dbReference type="eggNOG" id="ENOG502R7DZ">
    <property type="taxonomic scope" value="Eukaryota"/>
</dbReference>
<proteinExistence type="predicted"/>
<gene>
    <name evidence="1" type="primary">LOC101761141</name>
</gene>
<protein>
    <submittedName>
        <fullName evidence="1">Uncharacterized protein</fullName>
    </submittedName>
</protein>
<organism evidence="1 2">
    <name type="scientific">Setaria italica</name>
    <name type="common">Foxtail millet</name>
    <name type="synonym">Panicum italicum</name>
    <dbReference type="NCBI Taxonomy" id="4555"/>
    <lineage>
        <taxon>Eukaryota</taxon>
        <taxon>Viridiplantae</taxon>
        <taxon>Streptophyta</taxon>
        <taxon>Embryophyta</taxon>
        <taxon>Tracheophyta</taxon>
        <taxon>Spermatophyta</taxon>
        <taxon>Magnoliopsida</taxon>
        <taxon>Liliopsida</taxon>
        <taxon>Poales</taxon>
        <taxon>Poaceae</taxon>
        <taxon>PACMAD clade</taxon>
        <taxon>Panicoideae</taxon>
        <taxon>Panicodae</taxon>
        <taxon>Paniceae</taxon>
        <taxon>Cenchrinae</taxon>
        <taxon>Setaria</taxon>
    </lineage>
</organism>